<feature type="signal peptide" evidence="1">
    <location>
        <begin position="1"/>
        <end position="29"/>
    </location>
</feature>
<accession>A0A4Q9R858</accession>
<dbReference type="InterPro" id="IPR032711">
    <property type="entry name" value="SoxY"/>
</dbReference>
<dbReference type="InterPro" id="IPR014880">
    <property type="entry name" value="SoxZ_dom"/>
</dbReference>
<keyword evidence="1" id="KW-0732">Signal</keyword>
<dbReference type="Proteomes" id="UP000292639">
    <property type="component" value="Unassembled WGS sequence"/>
</dbReference>
<gene>
    <name evidence="4" type="ORF">DNJ96_10875</name>
</gene>
<evidence type="ECO:0000313" key="4">
    <source>
        <dbReference type="EMBL" id="TBU96274.1"/>
    </source>
</evidence>
<protein>
    <submittedName>
        <fullName evidence="4">Quinoprotein dehydrogenase-associated SoxYZ-like carrier</fullName>
    </submittedName>
</protein>
<feature type="domain" description="Sulphur oxidation protein SoxZ" evidence="2">
    <location>
        <begin position="181"/>
        <end position="256"/>
    </location>
</feature>
<dbReference type="Gene3D" id="2.60.40.2470">
    <property type="entry name" value="SoxY domain"/>
    <property type="match status" value="1"/>
</dbReference>
<dbReference type="AlphaFoldDB" id="A0A4Q9R858"/>
<evidence type="ECO:0000256" key="1">
    <source>
        <dbReference type="SAM" id="SignalP"/>
    </source>
</evidence>
<evidence type="ECO:0000259" key="3">
    <source>
        <dbReference type="Pfam" id="PF13501"/>
    </source>
</evidence>
<dbReference type="Pfam" id="PF08770">
    <property type="entry name" value="SoxZ"/>
    <property type="match status" value="1"/>
</dbReference>
<dbReference type="InterPro" id="IPR030831">
    <property type="entry name" value="Fuse-rel_SoxYZ"/>
</dbReference>
<dbReference type="RefSeq" id="WP_131184058.1">
    <property type="nucleotide sequence ID" value="NZ_QJUO01000009.1"/>
</dbReference>
<keyword evidence="5" id="KW-1185">Reference proteome</keyword>
<dbReference type="InterPro" id="IPR038162">
    <property type="entry name" value="SoxY_sf"/>
</dbReference>
<reference evidence="4 5" key="1">
    <citation type="submission" date="2018-06" db="EMBL/GenBank/DDBJ databases">
        <title>Three novel Pseudomonas species isolated from symptomatic oak.</title>
        <authorList>
            <person name="Bueno-Gonzalez V."/>
            <person name="Brady C."/>
        </authorList>
    </citation>
    <scope>NUCLEOTIDE SEQUENCE [LARGE SCALE GENOMIC DNA]</scope>
    <source>
        <strain evidence="4 5">P17C</strain>
    </source>
</reference>
<dbReference type="SUPFAM" id="SSF81296">
    <property type="entry name" value="E set domains"/>
    <property type="match status" value="1"/>
</dbReference>
<dbReference type="Gene3D" id="2.60.40.10">
    <property type="entry name" value="Immunoglobulins"/>
    <property type="match status" value="1"/>
</dbReference>
<feature type="chain" id="PRO_5020462931" evidence="1">
    <location>
        <begin position="30"/>
        <end position="258"/>
    </location>
</feature>
<dbReference type="Pfam" id="PF13501">
    <property type="entry name" value="SoxY"/>
    <property type="match status" value="1"/>
</dbReference>
<feature type="domain" description="Ig-like SoxY" evidence="3">
    <location>
        <begin position="47"/>
        <end position="151"/>
    </location>
</feature>
<evidence type="ECO:0000259" key="2">
    <source>
        <dbReference type="Pfam" id="PF08770"/>
    </source>
</evidence>
<name>A0A4Q9R858_9GAMM</name>
<organism evidence="4 5">
    <name type="scientific">Stutzerimonas kirkiae</name>
    <dbReference type="NCBI Taxonomy" id="2211392"/>
    <lineage>
        <taxon>Bacteria</taxon>
        <taxon>Pseudomonadati</taxon>
        <taxon>Pseudomonadota</taxon>
        <taxon>Gammaproteobacteria</taxon>
        <taxon>Pseudomonadales</taxon>
        <taxon>Pseudomonadaceae</taxon>
        <taxon>Stutzerimonas</taxon>
    </lineage>
</organism>
<comment type="caution">
    <text evidence="4">The sequence shown here is derived from an EMBL/GenBank/DDBJ whole genome shotgun (WGS) entry which is preliminary data.</text>
</comment>
<sequence length="258" mass="28730">MTAGSRRVAWARYLPLLLLLASVLGNAWAAGRDPLQSTMWDYHYQRLLKGEPYVFDERVKVLAPPFAEDARQVPIQVDAREVPGEVLRIEAWAELNPIPRVFTFHPGEQVLPVLAIRIRVEQATAIRAAALTRDGVWHVGSARVEAAGGGCTAPSVVRSQPGWEKHLGEVLGARFQRADGSRLRLRVSHPMDNGLVDAIPEFFLNQAQLRDEEGQALATLELYPAVSENPTLSLELQGREVARLWLRDNNGNEFEAVF</sequence>
<dbReference type="InterPro" id="IPR014756">
    <property type="entry name" value="Ig_E-set"/>
</dbReference>
<dbReference type="NCBIfam" id="TIGR04557">
    <property type="entry name" value="fuse_rel_SoxYZ"/>
    <property type="match status" value="1"/>
</dbReference>
<proteinExistence type="predicted"/>
<dbReference type="InterPro" id="IPR013783">
    <property type="entry name" value="Ig-like_fold"/>
</dbReference>
<dbReference type="EMBL" id="QJUP01000013">
    <property type="protein sequence ID" value="TBU96274.1"/>
    <property type="molecule type" value="Genomic_DNA"/>
</dbReference>
<evidence type="ECO:0000313" key="5">
    <source>
        <dbReference type="Proteomes" id="UP000292639"/>
    </source>
</evidence>